<accession>K7ZWD6</accession>
<dbReference type="EMBL" id="HE716988">
    <property type="protein sequence ID" value="CCG34090.1"/>
    <property type="molecule type" value="mRNA"/>
</dbReference>
<dbReference type="Pfam" id="PF00107">
    <property type="entry name" value="ADH_zinc_N"/>
    <property type="match status" value="1"/>
</dbReference>
<keyword evidence="4" id="KW-0560">Oxidoreductase</keyword>
<dbReference type="InterPro" id="IPR013149">
    <property type="entry name" value="ADH-like_C"/>
</dbReference>
<evidence type="ECO:0000259" key="5">
    <source>
        <dbReference type="Pfam" id="PF00107"/>
    </source>
</evidence>
<dbReference type="Gene3D" id="3.40.50.720">
    <property type="entry name" value="NAD(P)-binding Rossmann-like Domain"/>
    <property type="match status" value="1"/>
</dbReference>
<evidence type="ECO:0000256" key="4">
    <source>
        <dbReference type="ARBA" id="ARBA00023002"/>
    </source>
</evidence>
<dbReference type="InterPro" id="IPR047109">
    <property type="entry name" value="CAD-like"/>
</dbReference>
<sequence>MGVKFAVAMGAEVTVFSTSPSKEADSKKLGASKFVLTTDESAVKALANSYDLILDTVSAKHEIIPYILALVPHGVFAIVGAPPAPYSVSGMPLILGNRTIFGSTIGGIKETQEMTDFCAENNITSDVEVIKMEQVDEAYERTLKSDVKYRFVIDVKAFKQ</sequence>
<evidence type="ECO:0000256" key="2">
    <source>
        <dbReference type="ARBA" id="ARBA00022723"/>
    </source>
</evidence>
<evidence type="ECO:0000256" key="1">
    <source>
        <dbReference type="ARBA" id="ARBA00001947"/>
    </source>
</evidence>
<dbReference type="SUPFAM" id="SSF51735">
    <property type="entry name" value="NAD(P)-binding Rossmann-fold domains"/>
    <property type="match status" value="1"/>
</dbReference>
<comment type="cofactor">
    <cofactor evidence="1">
        <name>Zn(2+)</name>
        <dbReference type="ChEBI" id="CHEBI:29105"/>
    </cofactor>
</comment>
<dbReference type="GO" id="GO:0016616">
    <property type="term" value="F:oxidoreductase activity, acting on the CH-OH group of donors, NAD or NADP as acceptor"/>
    <property type="evidence" value="ECO:0007669"/>
    <property type="project" value="InterPro"/>
</dbReference>
<dbReference type="InterPro" id="IPR036291">
    <property type="entry name" value="NAD(P)-bd_dom_sf"/>
</dbReference>
<dbReference type="AlphaFoldDB" id="K7ZWD6"/>
<evidence type="ECO:0000256" key="3">
    <source>
        <dbReference type="ARBA" id="ARBA00022833"/>
    </source>
</evidence>
<name>K7ZWD6_9EUKA</name>
<keyword evidence="3" id="KW-0862">Zinc</keyword>
<gene>
    <name evidence="6" type="primary">ADH</name>
</gene>
<dbReference type="GO" id="GO:0046872">
    <property type="term" value="F:metal ion binding"/>
    <property type="evidence" value="ECO:0007669"/>
    <property type="project" value="UniProtKB-KW"/>
</dbReference>
<dbReference type="FunFam" id="3.40.50.720:FF:000022">
    <property type="entry name" value="Cinnamyl alcohol dehydrogenase"/>
    <property type="match status" value="1"/>
</dbReference>
<protein>
    <submittedName>
        <fullName evidence="6">C-terminal domain of a Zn Alcohol dehydrogenase</fullName>
    </submittedName>
</protein>
<dbReference type="PANTHER" id="PTHR42683">
    <property type="entry name" value="ALDEHYDE REDUCTASE"/>
    <property type="match status" value="1"/>
</dbReference>
<keyword evidence="2" id="KW-0479">Metal-binding</keyword>
<reference evidence="6" key="1">
    <citation type="submission" date="2012-03" db="EMBL/GenBank/DDBJ databases">
        <title>Soil metatranscriptomics for mining eukaryotic heavy metal resistance genes.</title>
        <authorList>
            <person name="Lehembre F."/>
            <person name="Doillon D."/>
            <person name="David E."/>
            <person name="Perrotto S."/>
            <person name="Baude J."/>
            <person name="Foulon J."/>
            <person name="Harfouche L."/>
            <person name="Vallon L."/>
            <person name="Poulain J."/>
            <person name="Da Silva C."/>
            <person name="Wincker P."/>
            <person name="Oger-Desfeux C."/>
            <person name="Richaud P."/>
            <person name="Chalot M."/>
            <person name="Colpaert J."/>
            <person name="Fraissinet-Tachet L."/>
            <person name="Blaudez D."/>
            <person name="Marmeisse R."/>
        </authorList>
    </citation>
    <scope>NUCLEOTIDE SEQUENCE</scope>
</reference>
<evidence type="ECO:0000313" key="6">
    <source>
        <dbReference type="EMBL" id="CCG34090.1"/>
    </source>
</evidence>
<proteinExistence type="evidence at transcript level"/>
<dbReference type="Gene3D" id="3.90.180.10">
    <property type="entry name" value="Medium-chain alcohol dehydrogenases, catalytic domain"/>
    <property type="match status" value="1"/>
</dbReference>
<feature type="domain" description="Alcohol dehydrogenase-like C-terminal" evidence="5">
    <location>
        <begin position="1"/>
        <end position="119"/>
    </location>
</feature>
<organism evidence="6">
    <name type="scientific">uncultured eukaryote</name>
    <dbReference type="NCBI Taxonomy" id="100272"/>
    <lineage>
        <taxon>Eukaryota</taxon>
        <taxon>environmental samples</taxon>
    </lineage>
</organism>